<dbReference type="GO" id="GO:0005524">
    <property type="term" value="F:ATP binding"/>
    <property type="evidence" value="ECO:0007669"/>
    <property type="project" value="UniProtKB-KW"/>
</dbReference>
<comment type="caution">
    <text evidence="6">The sequence shown here is derived from an EMBL/GenBank/DDBJ whole genome shotgun (WGS) entry which is preliminary data.</text>
</comment>
<evidence type="ECO:0000256" key="2">
    <source>
        <dbReference type="ARBA" id="ARBA00022448"/>
    </source>
</evidence>
<dbReference type="Proteomes" id="UP000009885">
    <property type="component" value="Unassembled WGS sequence"/>
</dbReference>
<dbReference type="InterPro" id="IPR050153">
    <property type="entry name" value="Metal_Ion_Import_ABC"/>
</dbReference>
<dbReference type="PATRIC" id="fig|1229783.3.peg.408"/>
<evidence type="ECO:0000256" key="3">
    <source>
        <dbReference type="ARBA" id="ARBA00022741"/>
    </source>
</evidence>
<proteinExistence type="inferred from homology"/>
<dbReference type="SMART" id="SM00382">
    <property type="entry name" value="AAA"/>
    <property type="match status" value="1"/>
</dbReference>
<evidence type="ECO:0000256" key="4">
    <source>
        <dbReference type="ARBA" id="ARBA00022840"/>
    </source>
</evidence>
<dbReference type="Pfam" id="PF00005">
    <property type="entry name" value="ABC_tran"/>
    <property type="match status" value="1"/>
</dbReference>
<dbReference type="InterPro" id="IPR027417">
    <property type="entry name" value="P-loop_NTPase"/>
</dbReference>
<dbReference type="CDD" id="cd03235">
    <property type="entry name" value="ABC_Metallic_Cations"/>
    <property type="match status" value="1"/>
</dbReference>
<dbReference type="InterPro" id="IPR017871">
    <property type="entry name" value="ABC_transporter-like_CS"/>
</dbReference>
<dbReference type="SUPFAM" id="SSF52540">
    <property type="entry name" value="P-loop containing nucleoside triphosphate hydrolases"/>
    <property type="match status" value="1"/>
</dbReference>
<evidence type="ECO:0000313" key="7">
    <source>
        <dbReference type="Proteomes" id="UP000009885"/>
    </source>
</evidence>
<protein>
    <submittedName>
        <fullName evidence="6">ABC transporter ATP-binding protein</fullName>
    </submittedName>
</protein>
<sequence>MLEIKNLHLFLGNRHVLQNINLALPINGDIIGVMGPNGAGKSSLLKSITKTFKASGQITINDQPIHKHLKKLSYIPQKSQLDLDFPINVEKVILSGCFKHTGWFRKISHYDKGRYIKLIKDLELYDLRHRQIKALSGGQLQRVLVARALMSQSDVYLLDEPFTGIDFHSEAVIFKQIEKLKQEGKLVIIVHHDIQSARDYFDKVILINQDIIAFGETQDVLTDMHINRTFNQASRAKAHQGLAFQRKEVTQP</sequence>
<dbReference type="EMBL" id="AMSQ01000003">
    <property type="protein sequence ID" value="EKU50006.1"/>
    <property type="molecule type" value="Genomic_DNA"/>
</dbReference>
<dbReference type="OrthoDB" id="9806726at2"/>
<dbReference type="PROSITE" id="PS00211">
    <property type="entry name" value="ABC_TRANSPORTER_1"/>
    <property type="match status" value="1"/>
</dbReference>
<dbReference type="InterPro" id="IPR003439">
    <property type="entry name" value="ABC_transporter-like_ATP-bd"/>
</dbReference>
<reference evidence="6 7" key="1">
    <citation type="journal article" date="2013" name="Genome Announc.">
        <title>Genome Sequence of Staphylococcus massiliensis Strain S46, Isolated from the Surface of Healthy Human Skin.</title>
        <authorList>
            <person name="Srivastav R."/>
            <person name="Singh A."/>
            <person name="Jangir P.K."/>
            <person name="Kumari C."/>
            <person name="Muduli S."/>
            <person name="Sharma R."/>
        </authorList>
    </citation>
    <scope>NUCLEOTIDE SEQUENCE [LARGE SCALE GENOMIC DNA]</scope>
    <source>
        <strain evidence="6 7">S46</strain>
    </source>
</reference>
<dbReference type="eggNOG" id="COG1121">
    <property type="taxonomic scope" value="Bacteria"/>
</dbReference>
<keyword evidence="3" id="KW-0547">Nucleotide-binding</keyword>
<dbReference type="PANTHER" id="PTHR42734:SF5">
    <property type="entry name" value="IRON TRANSPORT SYSTEM ATP-BINDING PROTEIN HI_0361-RELATED"/>
    <property type="match status" value="1"/>
</dbReference>
<keyword evidence="7" id="KW-1185">Reference proteome</keyword>
<dbReference type="AlphaFoldDB" id="K9AV80"/>
<name>K9AV80_9STAP</name>
<accession>K9AV80</accession>
<keyword evidence="2" id="KW-0813">Transport</keyword>
<gene>
    <name evidence="6" type="ORF">C273_02018</name>
</gene>
<dbReference type="PROSITE" id="PS50893">
    <property type="entry name" value="ABC_TRANSPORTER_2"/>
    <property type="match status" value="1"/>
</dbReference>
<dbReference type="InterPro" id="IPR003593">
    <property type="entry name" value="AAA+_ATPase"/>
</dbReference>
<keyword evidence="4 6" id="KW-0067">ATP-binding</keyword>
<dbReference type="RefSeq" id="WP_009382172.1">
    <property type="nucleotide sequence ID" value="NZ_AMSQ01000003.1"/>
</dbReference>
<dbReference type="GO" id="GO:0016887">
    <property type="term" value="F:ATP hydrolysis activity"/>
    <property type="evidence" value="ECO:0007669"/>
    <property type="project" value="InterPro"/>
</dbReference>
<comment type="similarity">
    <text evidence="1">Belongs to the ABC transporter superfamily.</text>
</comment>
<dbReference type="PANTHER" id="PTHR42734">
    <property type="entry name" value="METAL TRANSPORT SYSTEM ATP-BINDING PROTEIN TM_0124-RELATED"/>
    <property type="match status" value="1"/>
</dbReference>
<organism evidence="6 7">
    <name type="scientific">Staphylococcus massiliensis S46</name>
    <dbReference type="NCBI Taxonomy" id="1229783"/>
    <lineage>
        <taxon>Bacteria</taxon>
        <taxon>Bacillati</taxon>
        <taxon>Bacillota</taxon>
        <taxon>Bacilli</taxon>
        <taxon>Bacillales</taxon>
        <taxon>Staphylococcaceae</taxon>
        <taxon>Staphylococcus</taxon>
    </lineage>
</organism>
<evidence type="ECO:0000259" key="5">
    <source>
        <dbReference type="PROSITE" id="PS50893"/>
    </source>
</evidence>
<feature type="domain" description="ABC transporter" evidence="5">
    <location>
        <begin position="2"/>
        <end position="234"/>
    </location>
</feature>
<dbReference type="Gene3D" id="3.40.50.300">
    <property type="entry name" value="P-loop containing nucleotide triphosphate hydrolases"/>
    <property type="match status" value="1"/>
</dbReference>
<dbReference type="STRING" id="1229783.C273_02018"/>
<evidence type="ECO:0000313" key="6">
    <source>
        <dbReference type="EMBL" id="EKU50006.1"/>
    </source>
</evidence>
<evidence type="ECO:0000256" key="1">
    <source>
        <dbReference type="ARBA" id="ARBA00005417"/>
    </source>
</evidence>